<dbReference type="GO" id="GO:0005737">
    <property type="term" value="C:cytoplasm"/>
    <property type="evidence" value="ECO:0007669"/>
    <property type="project" value="UniProtKB-SubCell"/>
</dbReference>
<keyword evidence="5" id="KW-0963">Cytoplasm</keyword>
<evidence type="ECO:0000256" key="6">
    <source>
        <dbReference type="PROSITE-ProRule" id="PRU10010"/>
    </source>
</evidence>
<feature type="domain" description="Semialdehyde dehydrogenase NAD-binding" evidence="7">
    <location>
        <begin position="10"/>
        <end position="145"/>
    </location>
</feature>
<dbReference type="Pfam" id="PF22698">
    <property type="entry name" value="Semialdhyde_dhC_1"/>
    <property type="match status" value="1"/>
</dbReference>
<keyword evidence="4 5" id="KW-0560">Oxidoreductase</keyword>
<keyword evidence="3 5" id="KW-0521">NADP</keyword>
<organism evidence="8 9">
    <name type="scientific">Mobiluncus curtisii</name>
    <dbReference type="NCBI Taxonomy" id="2051"/>
    <lineage>
        <taxon>Bacteria</taxon>
        <taxon>Bacillati</taxon>
        <taxon>Actinomycetota</taxon>
        <taxon>Actinomycetes</taxon>
        <taxon>Actinomycetales</taxon>
        <taxon>Actinomycetaceae</taxon>
        <taxon>Mobiluncus</taxon>
    </lineage>
</organism>
<dbReference type="GO" id="GO:0006526">
    <property type="term" value="P:L-arginine biosynthetic process"/>
    <property type="evidence" value="ECO:0007669"/>
    <property type="project" value="UniProtKB-UniRule"/>
</dbReference>
<dbReference type="RefSeq" id="WP_004008063.1">
    <property type="nucleotide sequence ID" value="NZ_CP068112.1"/>
</dbReference>
<keyword evidence="2 5" id="KW-0028">Amino-acid biosynthesis</keyword>
<dbReference type="HAMAP" id="MF_00150">
    <property type="entry name" value="ArgC_type1"/>
    <property type="match status" value="1"/>
</dbReference>
<evidence type="ECO:0000256" key="4">
    <source>
        <dbReference type="ARBA" id="ARBA00023002"/>
    </source>
</evidence>
<comment type="similarity">
    <text evidence="5">Belongs to the NAGSA dehydrogenase family. Type 1 subfamily.</text>
</comment>
<comment type="catalytic activity">
    <reaction evidence="5">
        <text>N-acetyl-L-glutamate 5-semialdehyde + phosphate + NADP(+) = N-acetyl-L-glutamyl 5-phosphate + NADPH + H(+)</text>
        <dbReference type="Rhea" id="RHEA:21588"/>
        <dbReference type="ChEBI" id="CHEBI:15378"/>
        <dbReference type="ChEBI" id="CHEBI:29123"/>
        <dbReference type="ChEBI" id="CHEBI:43474"/>
        <dbReference type="ChEBI" id="CHEBI:57783"/>
        <dbReference type="ChEBI" id="CHEBI:57936"/>
        <dbReference type="ChEBI" id="CHEBI:58349"/>
        <dbReference type="EC" id="1.2.1.38"/>
    </reaction>
</comment>
<dbReference type="CDD" id="cd23934">
    <property type="entry name" value="AGPR_1_C"/>
    <property type="match status" value="1"/>
</dbReference>
<evidence type="ECO:0000313" key="8">
    <source>
        <dbReference type="EMBL" id="SQB64320.1"/>
    </source>
</evidence>
<dbReference type="PANTHER" id="PTHR32338">
    <property type="entry name" value="N-ACETYL-GAMMA-GLUTAMYL-PHOSPHATE REDUCTASE, CHLOROPLASTIC-RELATED-RELATED"/>
    <property type="match status" value="1"/>
</dbReference>
<dbReference type="InterPro" id="IPR000534">
    <property type="entry name" value="Semialdehyde_DH_NAD-bd"/>
</dbReference>
<dbReference type="PANTHER" id="PTHR32338:SF10">
    <property type="entry name" value="N-ACETYL-GAMMA-GLUTAMYL-PHOSPHATE REDUCTASE, CHLOROPLASTIC-RELATED"/>
    <property type="match status" value="1"/>
</dbReference>
<evidence type="ECO:0000256" key="1">
    <source>
        <dbReference type="ARBA" id="ARBA00022571"/>
    </source>
</evidence>
<dbReference type="InterPro" id="IPR036291">
    <property type="entry name" value="NAD(P)-bd_dom_sf"/>
</dbReference>
<evidence type="ECO:0000259" key="7">
    <source>
        <dbReference type="SMART" id="SM00859"/>
    </source>
</evidence>
<dbReference type="NCBIfam" id="TIGR01850">
    <property type="entry name" value="argC"/>
    <property type="match status" value="1"/>
</dbReference>
<accession>A0A2X3ARR1</accession>
<evidence type="ECO:0000256" key="3">
    <source>
        <dbReference type="ARBA" id="ARBA00022857"/>
    </source>
</evidence>
<dbReference type="CDD" id="cd24148">
    <property type="entry name" value="AGPR_1_actinobacAGPR_like"/>
    <property type="match status" value="1"/>
</dbReference>
<evidence type="ECO:0000313" key="9">
    <source>
        <dbReference type="Proteomes" id="UP000250245"/>
    </source>
</evidence>
<dbReference type="PROSITE" id="PS01224">
    <property type="entry name" value="ARGC"/>
    <property type="match status" value="1"/>
</dbReference>
<dbReference type="InterPro" id="IPR000706">
    <property type="entry name" value="AGPR_type-1"/>
</dbReference>
<dbReference type="GO" id="GO:0051287">
    <property type="term" value="F:NAD binding"/>
    <property type="evidence" value="ECO:0007669"/>
    <property type="project" value="InterPro"/>
</dbReference>
<dbReference type="AlphaFoldDB" id="A0A2X3ARR1"/>
<dbReference type="UniPathway" id="UPA00068">
    <property type="reaction ID" value="UER00108"/>
</dbReference>
<dbReference type="InterPro" id="IPR023013">
    <property type="entry name" value="AGPR_AS"/>
</dbReference>
<dbReference type="GO" id="GO:0070401">
    <property type="term" value="F:NADP+ binding"/>
    <property type="evidence" value="ECO:0007669"/>
    <property type="project" value="InterPro"/>
</dbReference>
<feature type="active site" evidence="5 6">
    <location>
        <position position="163"/>
    </location>
</feature>
<comment type="subcellular location">
    <subcellularLocation>
        <location evidence="5">Cytoplasm</location>
    </subcellularLocation>
</comment>
<keyword evidence="1 5" id="KW-0055">Arginine biosynthesis</keyword>
<dbReference type="Proteomes" id="UP000250245">
    <property type="component" value="Unassembled WGS sequence"/>
</dbReference>
<dbReference type="OMA" id="PHLTPMI"/>
<dbReference type="EC" id="1.2.1.38" evidence="5"/>
<dbReference type="SUPFAM" id="SSF51735">
    <property type="entry name" value="NAD(P)-binding Rossmann-fold domains"/>
    <property type="match status" value="1"/>
</dbReference>
<evidence type="ECO:0000256" key="5">
    <source>
        <dbReference type="HAMAP-Rule" id="MF_00150"/>
    </source>
</evidence>
<reference evidence="8 9" key="1">
    <citation type="submission" date="2018-06" db="EMBL/GenBank/DDBJ databases">
        <authorList>
            <consortium name="Pathogen Informatics"/>
            <person name="Doyle S."/>
        </authorList>
    </citation>
    <scope>NUCLEOTIDE SEQUENCE [LARGE SCALE GENOMIC DNA]</scope>
    <source>
        <strain evidence="8 9">NCTC11820</strain>
    </source>
</reference>
<sequence>MAEVTGKKVKVAVAGASGFAGGELLRLLLNHPQVEIGALTAASSVGEPLGKHHPHLFPLAQRVLQPTDVENLAGHDVIFLGLPHGASGQVTRTLRDGGVKSLLIDCGADHRLTDPAAWRDYYHSEPEEPWAYSMPELLHAKESSARAQREILRQASEIAVPGCNVTAVTLALLPAVWAGLVDASDLVANLAVGYSGAGKAMKSHLLAVSALGNAQGYAMAGVHRHIPEIAQNFRVAGATKVNLSFTPVLVPMNRGILATVTAPLVGTGDLGELRRVYHEVCDSEPLLEFLPEGIWPTVSMVSGCAKAAIQVAVDKRAGKVVAQCAIDNLGKGTAAAAVQGMNLALGFPELTGVPTVSTAP</sequence>
<proteinExistence type="inferred from homology"/>
<name>A0A2X3ARR1_9ACTO</name>
<dbReference type="EMBL" id="UASJ01000001">
    <property type="protein sequence ID" value="SQB64320.1"/>
    <property type="molecule type" value="Genomic_DNA"/>
</dbReference>
<comment type="function">
    <text evidence="5">Catalyzes the NADPH-dependent reduction of N-acetyl-5-glutamyl phosphate to yield N-acetyl-L-glutamate 5-semialdehyde.</text>
</comment>
<dbReference type="SMART" id="SM00859">
    <property type="entry name" value="Semialdhyde_dh"/>
    <property type="match status" value="1"/>
</dbReference>
<dbReference type="GeneID" id="55564210"/>
<dbReference type="InterPro" id="IPR050085">
    <property type="entry name" value="AGPR"/>
</dbReference>
<dbReference type="Pfam" id="PF01118">
    <property type="entry name" value="Semialdhyde_dh"/>
    <property type="match status" value="1"/>
</dbReference>
<evidence type="ECO:0000256" key="2">
    <source>
        <dbReference type="ARBA" id="ARBA00022605"/>
    </source>
</evidence>
<gene>
    <name evidence="5 8" type="primary">argC</name>
    <name evidence="8" type="ORF">NCTC11820_00658</name>
</gene>
<dbReference type="InterPro" id="IPR058924">
    <property type="entry name" value="AGPR_dimerisation_dom"/>
</dbReference>
<dbReference type="Gene3D" id="3.40.50.720">
    <property type="entry name" value="NAD(P)-binding Rossmann-like Domain"/>
    <property type="match status" value="1"/>
</dbReference>
<dbReference type="SUPFAM" id="SSF55347">
    <property type="entry name" value="Glyceraldehyde-3-phosphate dehydrogenase-like, C-terminal domain"/>
    <property type="match status" value="1"/>
</dbReference>
<dbReference type="Gene3D" id="3.30.360.10">
    <property type="entry name" value="Dihydrodipicolinate Reductase, domain 2"/>
    <property type="match status" value="1"/>
</dbReference>
<comment type="pathway">
    <text evidence="5">Amino-acid biosynthesis; L-arginine biosynthesis; N(2)-acetyl-L-ornithine from L-glutamate: step 3/4.</text>
</comment>
<protein>
    <recommendedName>
        <fullName evidence="5">N-acetyl-gamma-glutamyl-phosphate reductase</fullName>
        <shortName evidence="5">AGPR</shortName>
        <ecNumber evidence="5">1.2.1.38</ecNumber>
    </recommendedName>
    <alternativeName>
        <fullName evidence="5">N-acetyl-glutamate semialdehyde dehydrogenase</fullName>
        <shortName evidence="5">NAGSA dehydrogenase</shortName>
    </alternativeName>
</protein>
<dbReference type="GO" id="GO:0003942">
    <property type="term" value="F:N-acetyl-gamma-glutamyl-phosphate reductase activity"/>
    <property type="evidence" value="ECO:0007669"/>
    <property type="project" value="UniProtKB-UniRule"/>
</dbReference>